<feature type="binding site" evidence="5">
    <location>
        <position position="65"/>
    </location>
    <ligand>
        <name>S-adenosyl-L-methionine</name>
        <dbReference type="ChEBI" id="CHEBI:59789"/>
    </ligand>
</feature>
<keyword evidence="4 5" id="KW-0949">S-adenosyl-L-methionine</keyword>
<dbReference type="PANTHER" id="PTHR13393">
    <property type="entry name" value="SAM-DEPENDENT METHYLTRANSFERASE"/>
    <property type="match status" value="1"/>
</dbReference>
<feature type="binding site" evidence="5">
    <location>
        <position position="35"/>
    </location>
    <ligand>
        <name>S-adenosyl-L-methionine</name>
        <dbReference type="ChEBI" id="CHEBI:59789"/>
    </ligand>
</feature>
<evidence type="ECO:0008006" key="8">
    <source>
        <dbReference type="Google" id="ProtNLM"/>
    </source>
</evidence>
<dbReference type="AlphaFoldDB" id="A0A0C3S3G8"/>
<dbReference type="EMBL" id="KN840678">
    <property type="protein sequence ID" value="KIP02400.1"/>
    <property type="molecule type" value="Genomic_DNA"/>
</dbReference>
<gene>
    <name evidence="6" type="ORF">PHLGIDRAFT_79182</name>
</gene>
<dbReference type="GO" id="GO:0070475">
    <property type="term" value="P:rRNA base methylation"/>
    <property type="evidence" value="ECO:0007669"/>
    <property type="project" value="TreeGrafter"/>
</dbReference>
<evidence type="ECO:0000313" key="6">
    <source>
        <dbReference type="EMBL" id="KIP02400.1"/>
    </source>
</evidence>
<dbReference type="PANTHER" id="PTHR13393:SF0">
    <property type="entry name" value="RNA N6-ADENOSINE-METHYLTRANSFERASE METTL16"/>
    <property type="match status" value="1"/>
</dbReference>
<evidence type="ECO:0000256" key="2">
    <source>
        <dbReference type="ARBA" id="ARBA00022603"/>
    </source>
</evidence>
<dbReference type="SUPFAM" id="SSF53335">
    <property type="entry name" value="S-adenosyl-L-methionine-dependent methyltransferases"/>
    <property type="match status" value="1"/>
</dbReference>
<evidence type="ECO:0000313" key="7">
    <source>
        <dbReference type="Proteomes" id="UP000053257"/>
    </source>
</evidence>
<feature type="non-terminal residue" evidence="6">
    <location>
        <position position="1"/>
    </location>
</feature>
<evidence type="ECO:0000256" key="4">
    <source>
        <dbReference type="ARBA" id="ARBA00022691"/>
    </source>
</evidence>
<dbReference type="Proteomes" id="UP000053257">
    <property type="component" value="Unassembled WGS sequence"/>
</dbReference>
<protein>
    <recommendedName>
        <fullName evidence="8">U6 small nuclear RNA (adenine-(43)-N(6))-methyltransferase</fullName>
    </recommendedName>
</protein>
<evidence type="ECO:0000256" key="5">
    <source>
        <dbReference type="PIRSR" id="PIRSR037350-1"/>
    </source>
</evidence>
<dbReference type="HOGENOM" id="CLU_027534_2_1_1"/>
<sequence>RCLTQALLHRDFGILMTLPEDRLCPPVCTKIFAPRLNYILWLQDVLDATDLPSSADKSVQGIDIGTGASAIYPLLGCSTNTTWNFYATEIDETSLTCARQNVVENHLEARITVLQADFDSTILPCEVFEQSSQLDFTMCNPPFYRNREEISISAEAKQLGPNAVCTGADTEMITPGGEVSFVRQMVLESLRWSTRCRHFGLGRWFTSMLGKMSSLTEIVELLKVNKIGNYGITEFVQGRTRRWAIAWSFGRTHLPDVSERTANRRVLI</sequence>
<dbReference type="STRING" id="745531.A0A0C3S3G8"/>
<organism evidence="6 7">
    <name type="scientific">Phlebiopsis gigantea (strain 11061_1 CR5-6)</name>
    <name type="common">White-rot fungus</name>
    <name type="synonym">Peniophora gigantea</name>
    <dbReference type="NCBI Taxonomy" id="745531"/>
    <lineage>
        <taxon>Eukaryota</taxon>
        <taxon>Fungi</taxon>
        <taxon>Dikarya</taxon>
        <taxon>Basidiomycota</taxon>
        <taxon>Agaricomycotina</taxon>
        <taxon>Agaricomycetes</taxon>
        <taxon>Polyporales</taxon>
        <taxon>Phanerochaetaceae</taxon>
        <taxon>Phlebiopsis</taxon>
    </lineage>
</organism>
<dbReference type="PIRSF" id="PIRSF037350">
    <property type="entry name" value="Mtase_ZK1128_prd"/>
    <property type="match status" value="1"/>
</dbReference>
<feature type="binding site" evidence="5">
    <location>
        <position position="140"/>
    </location>
    <ligand>
        <name>S-adenosyl-L-methionine</name>
        <dbReference type="ChEBI" id="CHEBI:59789"/>
    </ligand>
</feature>
<feature type="binding site" evidence="5">
    <location>
        <position position="89"/>
    </location>
    <ligand>
        <name>S-adenosyl-L-methionine</name>
        <dbReference type="ChEBI" id="CHEBI:59789"/>
    </ligand>
</feature>
<keyword evidence="3" id="KW-0808">Transferase</keyword>
<dbReference type="Gene3D" id="3.40.50.150">
    <property type="entry name" value="Vaccinia Virus protein VP39"/>
    <property type="match status" value="1"/>
</dbReference>
<dbReference type="InterPro" id="IPR010286">
    <property type="entry name" value="METTL16/RlmF"/>
</dbReference>
<dbReference type="GO" id="GO:0008168">
    <property type="term" value="F:methyltransferase activity"/>
    <property type="evidence" value="ECO:0007669"/>
    <property type="project" value="UniProtKB-KW"/>
</dbReference>
<dbReference type="OrthoDB" id="514248at2759"/>
<dbReference type="InterPro" id="IPR029063">
    <property type="entry name" value="SAM-dependent_MTases_sf"/>
</dbReference>
<keyword evidence="2" id="KW-0489">Methyltransferase</keyword>
<evidence type="ECO:0000256" key="1">
    <source>
        <dbReference type="ARBA" id="ARBA00005878"/>
    </source>
</evidence>
<accession>A0A0C3S3G8</accession>
<dbReference type="GO" id="GO:0005634">
    <property type="term" value="C:nucleus"/>
    <property type="evidence" value="ECO:0007669"/>
    <property type="project" value="TreeGrafter"/>
</dbReference>
<evidence type="ECO:0000256" key="3">
    <source>
        <dbReference type="ARBA" id="ARBA00022679"/>
    </source>
</evidence>
<name>A0A0C3S3G8_PHLG1</name>
<dbReference type="InterPro" id="IPR017182">
    <property type="entry name" value="METTL16/PsiM"/>
</dbReference>
<proteinExistence type="inferred from homology"/>
<dbReference type="Pfam" id="PF05971">
    <property type="entry name" value="Methyltransf_10"/>
    <property type="match status" value="1"/>
</dbReference>
<reference evidence="6 7" key="1">
    <citation type="journal article" date="2014" name="PLoS Genet.">
        <title>Analysis of the Phlebiopsis gigantea genome, transcriptome and secretome provides insight into its pioneer colonization strategies of wood.</title>
        <authorList>
            <person name="Hori C."/>
            <person name="Ishida T."/>
            <person name="Igarashi K."/>
            <person name="Samejima M."/>
            <person name="Suzuki H."/>
            <person name="Master E."/>
            <person name="Ferreira P."/>
            <person name="Ruiz-Duenas F.J."/>
            <person name="Held B."/>
            <person name="Canessa P."/>
            <person name="Larrondo L.F."/>
            <person name="Schmoll M."/>
            <person name="Druzhinina I.S."/>
            <person name="Kubicek C.P."/>
            <person name="Gaskell J.A."/>
            <person name="Kersten P."/>
            <person name="St John F."/>
            <person name="Glasner J."/>
            <person name="Sabat G."/>
            <person name="Splinter BonDurant S."/>
            <person name="Syed K."/>
            <person name="Yadav J."/>
            <person name="Mgbeahuruike A.C."/>
            <person name="Kovalchuk A."/>
            <person name="Asiegbu F.O."/>
            <person name="Lackner G."/>
            <person name="Hoffmeister D."/>
            <person name="Rencoret J."/>
            <person name="Gutierrez A."/>
            <person name="Sun H."/>
            <person name="Lindquist E."/>
            <person name="Barry K."/>
            <person name="Riley R."/>
            <person name="Grigoriev I.V."/>
            <person name="Henrissat B."/>
            <person name="Kues U."/>
            <person name="Berka R.M."/>
            <person name="Martinez A.T."/>
            <person name="Covert S.F."/>
            <person name="Blanchette R.A."/>
            <person name="Cullen D."/>
        </authorList>
    </citation>
    <scope>NUCLEOTIDE SEQUENCE [LARGE SCALE GENOMIC DNA]</scope>
    <source>
        <strain evidence="6 7">11061_1 CR5-6</strain>
    </source>
</reference>
<comment type="similarity">
    <text evidence="1">Belongs to the methyltransferase superfamily. METTL16/RlmF family.</text>
</comment>
<keyword evidence="7" id="KW-1185">Reference proteome</keyword>